<evidence type="ECO:0000259" key="3">
    <source>
        <dbReference type="Pfam" id="PF20152"/>
    </source>
</evidence>
<feature type="transmembrane region" description="Helical" evidence="2">
    <location>
        <begin position="213"/>
        <end position="235"/>
    </location>
</feature>
<dbReference type="InterPro" id="IPR045339">
    <property type="entry name" value="DUF6534"/>
</dbReference>
<organism evidence="4 5">
    <name type="scientific">Fomitopsis schrenkii</name>
    <name type="common">Brown rot fungus</name>
    <dbReference type="NCBI Taxonomy" id="2126942"/>
    <lineage>
        <taxon>Eukaryota</taxon>
        <taxon>Fungi</taxon>
        <taxon>Dikarya</taxon>
        <taxon>Basidiomycota</taxon>
        <taxon>Agaricomycotina</taxon>
        <taxon>Agaricomycetes</taxon>
        <taxon>Polyporales</taxon>
        <taxon>Fomitopsis</taxon>
    </lineage>
</organism>
<dbReference type="STRING" id="743788.S8DZE6"/>
<feature type="domain" description="DUF6534" evidence="3">
    <location>
        <begin position="178"/>
        <end position="264"/>
    </location>
</feature>
<evidence type="ECO:0000256" key="2">
    <source>
        <dbReference type="SAM" id="Phobius"/>
    </source>
</evidence>
<dbReference type="PANTHER" id="PTHR40465">
    <property type="entry name" value="CHROMOSOME 1, WHOLE GENOME SHOTGUN SEQUENCE"/>
    <property type="match status" value="1"/>
</dbReference>
<sequence>MSSTASTPATASVYELNATFGVLLIGFIFAVTLYGLTFFQTYIYYSRFPSDAALSKWTIALLWAVDTATTTLLSHTLYYYLITSFMAPFDELDITKTFISENALAAFGIFLVQVFYAHRIFTLNGKNPVIPGAIAAIALANLVLGIISAAKIAQQPLFYNFVDHTIKVLTGLQYGLSSLTNFLIVGALFFYLQPSRFPNMKAVEGWYEYIAVYFINRGSCFTLLQLASLILFVSIPKQQVWILFHFVTSKTYINSLLLMLNFRNVHHGRGIDEEESLNQRDFKSQQGSSSHSRTPGGIASRSVQFGVVDTDSKAAAMTIGLDTMQSAVHLDDDESDRRKPNASDIEIHKAHHDF</sequence>
<keyword evidence="2" id="KW-0472">Membrane</keyword>
<gene>
    <name evidence="4" type="ORF">FOMPIDRAFT_1053160</name>
</gene>
<reference evidence="4 5" key="1">
    <citation type="journal article" date="2012" name="Science">
        <title>The Paleozoic origin of enzymatic lignin decomposition reconstructed from 31 fungal genomes.</title>
        <authorList>
            <person name="Floudas D."/>
            <person name="Binder M."/>
            <person name="Riley R."/>
            <person name="Barry K."/>
            <person name="Blanchette R.A."/>
            <person name="Henrissat B."/>
            <person name="Martinez A.T."/>
            <person name="Otillar R."/>
            <person name="Spatafora J.W."/>
            <person name="Yadav J.S."/>
            <person name="Aerts A."/>
            <person name="Benoit I."/>
            <person name="Boyd A."/>
            <person name="Carlson A."/>
            <person name="Copeland A."/>
            <person name="Coutinho P.M."/>
            <person name="de Vries R.P."/>
            <person name="Ferreira P."/>
            <person name="Findley K."/>
            <person name="Foster B."/>
            <person name="Gaskell J."/>
            <person name="Glotzer D."/>
            <person name="Gorecki P."/>
            <person name="Heitman J."/>
            <person name="Hesse C."/>
            <person name="Hori C."/>
            <person name="Igarashi K."/>
            <person name="Jurgens J.A."/>
            <person name="Kallen N."/>
            <person name="Kersten P."/>
            <person name="Kohler A."/>
            <person name="Kuees U."/>
            <person name="Kumar T.K.A."/>
            <person name="Kuo A."/>
            <person name="LaButti K."/>
            <person name="Larrondo L.F."/>
            <person name="Lindquist E."/>
            <person name="Ling A."/>
            <person name="Lombard V."/>
            <person name="Lucas S."/>
            <person name="Lundell T."/>
            <person name="Martin R."/>
            <person name="McLaughlin D.J."/>
            <person name="Morgenstern I."/>
            <person name="Morin E."/>
            <person name="Murat C."/>
            <person name="Nagy L.G."/>
            <person name="Nolan M."/>
            <person name="Ohm R.A."/>
            <person name="Patyshakuliyeva A."/>
            <person name="Rokas A."/>
            <person name="Ruiz-Duenas F.J."/>
            <person name="Sabat G."/>
            <person name="Salamov A."/>
            <person name="Samejima M."/>
            <person name="Schmutz J."/>
            <person name="Slot J.C."/>
            <person name="St John F."/>
            <person name="Stenlid J."/>
            <person name="Sun H."/>
            <person name="Sun S."/>
            <person name="Syed K."/>
            <person name="Tsang A."/>
            <person name="Wiebenga A."/>
            <person name="Young D."/>
            <person name="Pisabarro A."/>
            <person name="Eastwood D.C."/>
            <person name="Martin F."/>
            <person name="Cullen D."/>
            <person name="Grigoriev I.V."/>
            <person name="Hibbett D.S."/>
        </authorList>
    </citation>
    <scope>NUCLEOTIDE SEQUENCE</scope>
    <source>
        <strain evidence="5">FP-58527</strain>
    </source>
</reference>
<dbReference type="PANTHER" id="PTHR40465:SF1">
    <property type="entry name" value="DUF6534 DOMAIN-CONTAINING PROTEIN"/>
    <property type="match status" value="1"/>
</dbReference>
<feature type="compositionally biased region" description="Basic and acidic residues" evidence="1">
    <location>
        <begin position="335"/>
        <end position="354"/>
    </location>
</feature>
<feature type="region of interest" description="Disordered" evidence="1">
    <location>
        <begin position="276"/>
        <end position="298"/>
    </location>
</feature>
<feature type="transmembrane region" description="Helical" evidence="2">
    <location>
        <begin position="98"/>
        <end position="117"/>
    </location>
</feature>
<dbReference type="Proteomes" id="UP000015241">
    <property type="component" value="Unassembled WGS sequence"/>
</dbReference>
<protein>
    <recommendedName>
        <fullName evidence="3">DUF6534 domain-containing protein</fullName>
    </recommendedName>
</protein>
<dbReference type="EMBL" id="KE504187">
    <property type="protein sequence ID" value="EPS96513.1"/>
    <property type="molecule type" value="Genomic_DNA"/>
</dbReference>
<dbReference type="OrthoDB" id="3046149at2759"/>
<dbReference type="AlphaFoldDB" id="S8DZE6"/>
<evidence type="ECO:0000256" key="1">
    <source>
        <dbReference type="SAM" id="MobiDB-lite"/>
    </source>
</evidence>
<name>S8DZE6_FOMSC</name>
<feature type="transmembrane region" description="Helical" evidence="2">
    <location>
        <begin position="241"/>
        <end position="260"/>
    </location>
</feature>
<evidence type="ECO:0000313" key="4">
    <source>
        <dbReference type="EMBL" id="EPS96513.1"/>
    </source>
</evidence>
<keyword evidence="2" id="KW-1133">Transmembrane helix</keyword>
<feature type="compositionally biased region" description="Polar residues" evidence="1">
    <location>
        <begin position="284"/>
        <end position="293"/>
    </location>
</feature>
<dbReference type="HOGENOM" id="CLU_046025_5_0_1"/>
<feature type="transmembrane region" description="Helical" evidence="2">
    <location>
        <begin position="20"/>
        <end position="45"/>
    </location>
</feature>
<dbReference type="eggNOG" id="ENOG502SR2V">
    <property type="taxonomic scope" value="Eukaryota"/>
</dbReference>
<feature type="region of interest" description="Disordered" evidence="1">
    <location>
        <begin position="330"/>
        <end position="354"/>
    </location>
</feature>
<evidence type="ECO:0000313" key="5">
    <source>
        <dbReference type="Proteomes" id="UP000015241"/>
    </source>
</evidence>
<dbReference type="InParanoid" id="S8DZE6"/>
<feature type="transmembrane region" description="Helical" evidence="2">
    <location>
        <begin position="172"/>
        <end position="192"/>
    </location>
</feature>
<dbReference type="Pfam" id="PF20152">
    <property type="entry name" value="DUF6534"/>
    <property type="match status" value="1"/>
</dbReference>
<keyword evidence="2" id="KW-0812">Transmembrane</keyword>
<feature type="transmembrane region" description="Helical" evidence="2">
    <location>
        <begin position="129"/>
        <end position="152"/>
    </location>
</feature>
<accession>S8DZE6</accession>
<feature type="transmembrane region" description="Helical" evidence="2">
    <location>
        <begin position="57"/>
        <end position="78"/>
    </location>
</feature>
<keyword evidence="5" id="KW-1185">Reference proteome</keyword>
<proteinExistence type="predicted"/>